<keyword evidence="3" id="KW-1185">Reference proteome</keyword>
<keyword evidence="1" id="KW-0812">Transmembrane</keyword>
<sequence length="157" mass="17624">MIPVQAITSILYSITAIAGTSLFLYGHFKWAMLLTLIVTQIWRVLSEFFRADYRGNAKFSAYQVMALTAVLYMGIIAVILPSDNASALSIPNIQQFSTMSVESGISMLPDILHGLKLFWQPSVLISLELFWLVTFLYTGRSFVTGSHISFYVVKEKI</sequence>
<gene>
    <name evidence="2" type="ORF">MTBBW1_710021</name>
</gene>
<proteinExistence type="predicted"/>
<name>A0A1W1HIT6_9BACT</name>
<evidence type="ECO:0000313" key="3">
    <source>
        <dbReference type="Proteomes" id="UP000191931"/>
    </source>
</evidence>
<keyword evidence="1" id="KW-0472">Membrane</keyword>
<dbReference type="STRING" id="1246637.MTBBW1_710021"/>
<dbReference type="Proteomes" id="UP000191931">
    <property type="component" value="Unassembled WGS sequence"/>
</dbReference>
<reference evidence="2 3" key="1">
    <citation type="submission" date="2017-03" db="EMBL/GenBank/DDBJ databases">
        <authorList>
            <person name="Afonso C.L."/>
            <person name="Miller P.J."/>
            <person name="Scott M.A."/>
            <person name="Spackman E."/>
            <person name="Goraichik I."/>
            <person name="Dimitrov K.M."/>
            <person name="Suarez D.L."/>
            <person name="Swayne D.E."/>
        </authorList>
    </citation>
    <scope>NUCLEOTIDE SEQUENCE [LARGE SCALE GENOMIC DNA]</scope>
    <source>
        <strain evidence="2">PRJEB14757</strain>
    </source>
</reference>
<feature type="transmembrane region" description="Helical" evidence="1">
    <location>
        <begin position="61"/>
        <end position="80"/>
    </location>
</feature>
<dbReference type="AlphaFoldDB" id="A0A1W1HIT6"/>
<organism evidence="2 3">
    <name type="scientific">Desulfamplus magnetovallimortis</name>
    <dbReference type="NCBI Taxonomy" id="1246637"/>
    <lineage>
        <taxon>Bacteria</taxon>
        <taxon>Pseudomonadati</taxon>
        <taxon>Thermodesulfobacteriota</taxon>
        <taxon>Desulfobacteria</taxon>
        <taxon>Desulfobacterales</taxon>
        <taxon>Desulfobacteraceae</taxon>
        <taxon>Desulfamplus</taxon>
    </lineage>
</organism>
<evidence type="ECO:0000313" key="2">
    <source>
        <dbReference type="EMBL" id="SLM32421.1"/>
    </source>
</evidence>
<feature type="transmembrane region" description="Helical" evidence="1">
    <location>
        <begin position="117"/>
        <end position="137"/>
    </location>
</feature>
<dbReference type="EMBL" id="FWEV01000316">
    <property type="protein sequence ID" value="SLM32421.1"/>
    <property type="molecule type" value="Genomic_DNA"/>
</dbReference>
<evidence type="ECO:0000256" key="1">
    <source>
        <dbReference type="SAM" id="Phobius"/>
    </source>
</evidence>
<dbReference type="RefSeq" id="WP_245809312.1">
    <property type="nucleotide sequence ID" value="NZ_LT828543.1"/>
</dbReference>
<keyword evidence="1" id="KW-1133">Transmembrane helix</keyword>
<feature type="transmembrane region" description="Helical" evidence="1">
    <location>
        <begin position="7"/>
        <end position="25"/>
    </location>
</feature>
<protein>
    <submittedName>
        <fullName evidence="2">Uncharacterized protein</fullName>
    </submittedName>
</protein>
<accession>A0A1W1HIT6</accession>